<evidence type="ECO:0000259" key="4">
    <source>
        <dbReference type="Pfam" id="PF00370"/>
    </source>
</evidence>
<dbReference type="InterPro" id="IPR000577">
    <property type="entry name" value="Carb_kinase_FGGY"/>
</dbReference>
<feature type="domain" description="Carbohydrate kinase FGGY N-terminal" evidence="4">
    <location>
        <begin position="5"/>
        <end position="110"/>
    </location>
</feature>
<dbReference type="GO" id="GO:0005975">
    <property type="term" value="P:carbohydrate metabolic process"/>
    <property type="evidence" value="ECO:0007669"/>
    <property type="project" value="InterPro"/>
</dbReference>
<proteinExistence type="inferred from homology"/>
<dbReference type="PANTHER" id="PTHR43095:SF5">
    <property type="entry name" value="XYLULOSE KINASE"/>
    <property type="match status" value="1"/>
</dbReference>
<evidence type="ECO:0000256" key="1">
    <source>
        <dbReference type="ARBA" id="ARBA00009156"/>
    </source>
</evidence>
<feature type="domain" description="Carbohydrate kinase FGGY C-terminal" evidence="5">
    <location>
        <begin position="226"/>
        <end position="416"/>
    </location>
</feature>
<feature type="domain" description="Carbohydrate kinase FGGY N-terminal" evidence="4">
    <location>
        <begin position="115"/>
        <end position="215"/>
    </location>
</feature>
<dbReference type="KEGG" id="psua:FLK61_38840"/>
<dbReference type="CDD" id="cd07779">
    <property type="entry name" value="ASKHA_NBD_FGGY_YgcE-like"/>
    <property type="match status" value="1"/>
</dbReference>
<evidence type="ECO:0000256" key="2">
    <source>
        <dbReference type="ARBA" id="ARBA00022679"/>
    </source>
</evidence>
<evidence type="ECO:0000313" key="7">
    <source>
        <dbReference type="Proteomes" id="UP000318138"/>
    </source>
</evidence>
<protein>
    <submittedName>
        <fullName evidence="6">Sugar kinase</fullName>
    </submittedName>
</protein>
<organism evidence="6 7">
    <name type="scientific">Paenalkalicoccus suaedae</name>
    <dbReference type="NCBI Taxonomy" id="2592382"/>
    <lineage>
        <taxon>Bacteria</taxon>
        <taxon>Bacillati</taxon>
        <taxon>Bacillota</taxon>
        <taxon>Bacilli</taxon>
        <taxon>Bacillales</taxon>
        <taxon>Bacillaceae</taxon>
        <taxon>Paenalkalicoccus</taxon>
    </lineage>
</organism>
<dbReference type="Pfam" id="PF00370">
    <property type="entry name" value="FGGY_N"/>
    <property type="match status" value="2"/>
</dbReference>
<evidence type="ECO:0000259" key="5">
    <source>
        <dbReference type="Pfam" id="PF02782"/>
    </source>
</evidence>
<gene>
    <name evidence="6" type="ORF">FLK61_38840</name>
</gene>
<dbReference type="InterPro" id="IPR018485">
    <property type="entry name" value="FGGY_C"/>
</dbReference>
<dbReference type="RefSeq" id="WP_176010551.1">
    <property type="nucleotide sequence ID" value="NZ_CP041372.2"/>
</dbReference>
<dbReference type="PIRSF" id="PIRSF000538">
    <property type="entry name" value="GlpK"/>
    <property type="match status" value="1"/>
</dbReference>
<keyword evidence="7" id="KW-1185">Reference proteome</keyword>
<dbReference type="Gene3D" id="3.30.420.40">
    <property type="match status" value="3"/>
</dbReference>
<name>A0A859FHG6_9BACI</name>
<dbReference type="SUPFAM" id="SSF53067">
    <property type="entry name" value="Actin-like ATPase domain"/>
    <property type="match status" value="2"/>
</dbReference>
<dbReference type="AlphaFoldDB" id="A0A859FHG6"/>
<dbReference type="GO" id="GO:0016301">
    <property type="term" value="F:kinase activity"/>
    <property type="evidence" value="ECO:0007669"/>
    <property type="project" value="UniProtKB-KW"/>
</dbReference>
<dbReference type="InterPro" id="IPR043129">
    <property type="entry name" value="ATPase_NBD"/>
</dbReference>
<dbReference type="InterPro" id="IPR018484">
    <property type="entry name" value="FGGY_N"/>
</dbReference>
<keyword evidence="3 6" id="KW-0418">Kinase</keyword>
<keyword evidence="2" id="KW-0808">Transferase</keyword>
<dbReference type="InterPro" id="IPR050406">
    <property type="entry name" value="FGGY_Carb_Kinase"/>
</dbReference>
<evidence type="ECO:0000313" key="6">
    <source>
        <dbReference type="EMBL" id="QKS72577.1"/>
    </source>
</evidence>
<sequence>MTTRYVMGIDNGSQSTKVAIYDLDGQEVAFGSATLRETLTPKPGVVVHPEEDLWDSVKAGMDDCLSNFNGDKKAIEAIGLCTIRCCRVLLQEDGELASPVQSWMDERLSKPYEHTDDSVQYVTTTSGYLGLRMTGEHRDTAANCEVYWPLDWETLDWSTDEQVMKDNGLSRDMLFDLVKPGEALGTLRAELAEEFGLGKIPVVATANDKAVEALGAGIQNPQSIMISLGTFISAMSSHDHYFEDAKTFFPTLASVPHKFVYESTGIRRGLWTVSWFKRLIGEEITKEAEQEGVSVEDILNLRAADIAPGSDGLITMLDWLASPDTPYRKGVMIGFDQRHTRYHMYRSILEAIAYEMKNNIDAMADEVGLDLREVVVIGGGSKSNVMMQILSDVFGLPVHRRKGSSVACLGAAICATTYLGVYEDFDAATSSLVQNDSTFETDARNHAFYTNVNDSVVKHVRQHTDSILKRMHPIFS</sequence>
<dbReference type="Pfam" id="PF02782">
    <property type="entry name" value="FGGY_C"/>
    <property type="match status" value="1"/>
</dbReference>
<accession>A0A859FHG6</accession>
<comment type="similarity">
    <text evidence="1">Belongs to the FGGY kinase family.</text>
</comment>
<dbReference type="EMBL" id="CP041372">
    <property type="protein sequence ID" value="QKS72577.1"/>
    <property type="molecule type" value="Genomic_DNA"/>
</dbReference>
<evidence type="ECO:0000256" key="3">
    <source>
        <dbReference type="ARBA" id="ARBA00022777"/>
    </source>
</evidence>
<reference evidence="7" key="1">
    <citation type="submission" date="2019-07" db="EMBL/GenBank/DDBJ databases">
        <title>Bacillus alkalisoli sp. nov. isolated from saline soil.</title>
        <authorList>
            <person name="Sun J.-Q."/>
            <person name="Xu L."/>
        </authorList>
    </citation>
    <scope>NUCLEOTIDE SEQUENCE [LARGE SCALE GENOMIC DNA]</scope>
    <source>
        <strain evidence="7">M4U3P1</strain>
    </source>
</reference>
<dbReference type="PANTHER" id="PTHR43095">
    <property type="entry name" value="SUGAR KINASE"/>
    <property type="match status" value="1"/>
</dbReference>
<dbReference type="Proteomes" id="UP000318138">
    <property type="component" value="Chromosome"/>
</dbReference>